<feature type="compositionally biased region" description="Polar residues" evidence="1">
    <location>
        <begin position="201"/>
        <end position="210"/>
    </location>
</feature>
<protein>
    <submittedName>
        <fullName evidence="2">Uncharacterized protein</fullName>
    </submittedName>
</protein>
<dbReference type="Proteomes" id="UP001152797">
    <property type="component" value="Unassembled WGS sequence"/>
</dbReference>
<feature type="region of interest" description="Disordered" evidence="1">
    <location>
        <begin position="105"/>
        <end position="210"/>
    </location>
</feature>
<organism evidence="2">
    <name type="scientific">Cladocopium goreaui</name>
    <dbReference type="NCBI Taxonomy" id="2562237"/>
    <lineage>
        <taxon>Eukaryota</taxon>
        <taxon>Sar</taxon>
        <taxon>Alveolata</taxon>
        <taxon>Dinophyceae</taxon>
        <taxon>Suessiales</taxon>
        <taxon>Symbiodiniaceae</taxon>
        <taxon>Cladocopium</taxon>
    </lineage>
</organism>
<feature type="compositionally biased region" description="Basic and acidic residues" evidence="1">
    <location>
        <begin position="105"/>
        <end position="116"/>
    </location>
</feature>
<feature type="non-terminal residue" evidence="2">
    <location>
        <position position="1"/>
    </location>
</feature>
<sequence length="536" mass="58544">LPPTLEALDFIILHGSDDPRFFGNVTDFGIVLARFSRGSKLSLLSYGSFWYLQIDDMDIGDKQATVFLKVILLSDETEPKDQCTITPVLPVQVFLGLSEHTHEPWHSRERSADAADAHQPFSCRDAPNGGSLSETNGEKTLNLESKGYQTGGYVGSEDKTHDSKAATGETICRGSDSTSLFRSSSDGVDDQTTHCDPTVVDTPTSMNCPSPTQKIEMSVDMSSLPPAQDDPMFSSLEVSSQVNVASGVVTGGDYQIPKEDIGDNFTVTPTWPWTQLPNEDPTTSGPHDLPPYELPARLFPGQDDLSVSPAKLVSLYRNHSLCELGSFNGVTLVHKGNKTRIQVQAPAHLTLVIARAYMLQGRVLEAITTEGIGGWGQAIKALANQAGKGQGLNHPFGRLLVHSIGIMFLFGIPVTQSDLANIGYMSRSRCFLLCGADRNEKCVKDFQSQSRPDWIQANCRITDQIALEQTTIPEQVRETLSKRNLLPDQIKHEALMRGVQDGRAVLELRIAPAGTLPTLVASYRKQAQLSRLRSPP</sequence>
<reference evidence="3" key="2">
    <citation type="submission" date="2024-04" db="EMBL/GenBank/DDBJ databases">
        <authorList>
            <person name="Chen Y."/>
            <person name="Shah S."/>
            <person name="Dougan E. K."/>
            <person name="Thang M."/>
            <person name="Chan C."/>
        </authorList>
    </citation>
    <scope>NUCLEOTIDE SEQUENCE [LARGE SCALE GENOMIC DNA]</scope>
</reference>
<feature type="compositionally biased region" description="Low complexity" evidence="1">
    <location>
        <begin position="175"/>
        <end position="185"/>
    </location>
</feature>
<feature type="compositionally biased region" description="Polar residues" evidence="1">
    <location>
        <begin position="130"/>
        <end position="143"/>
    </location>
</feature>
<dbReference type="AlphaFoldDB" id="A0A9P1BZ12"/>
<evidence type="ECO:0000256" key="1">
    <source>
        <dbReference type="SAM" id="MobiDB-lite"/>
    </source>
</evidence>
<dbReference type="EMBL" id="CAMXCT010000614">
    <property type="protein sequence ID" value="CAI3981175.1"/>
    <property type="molecule type" value="Genomic_DNA"/>
</dbReference>
<name>A0A9P1BZ12_9DINO</name>
<evidence type="ECO:0000313" key="3">
    <source>
        <dbReference type="EMBL" id="CAL1134550.1"/>
    </source>
</evidence>
<evidence type="ECO:0000313" key="2">
    <source>
        <dbReference type="EMBL" id="CAI3981175.1"/>
    </source>
</evidence>
<evidence type="ECO:0000313" key="4">
    <source>
        <dbReference type="Proteomes" id="UP001152797"/>
    </source>
</evidence>
<comment type="caution">
    <text evidence="2">The sequence shown here is derived from an EMBL/GenBank/DDBJ whole genome shotgun (WGS) entry which is preliminary data.</text>
</comment>
<reference evidence="2" key="1">
    <citation type="submission" date="2022-10" db="EMBL/GenBank/DDBJ databases">
        <authorList>
            <person name="Chen Y."/>
            <person name="Dougan E. K."/>
            <person name="Chan C."/>
            <person name="Rhodes N."/>
            <person name="Thang M."/>
        </authorList>
    </citation>
    <scope>NUCLEOTIDE SEQUENCE</scope>
</reference>
<keyword evidence="4" id="KW-1185">Reference proteome</keyword>
<accession>A0A9P1BZ12</accession>
<dbReference type="EMBL" id="CAMXCT030000614">
    <property type="protein sequence ID" value="CAL4768487.1"/>
    <property type="molecule type" value="Genomic_DNA"/>
</dbReference>
<proteinExistence type="predicted"/>
<gene>
    <name evidence="2" type="ORF">C1SCF055_LOCUS8989</name>
</gene>
<dbReference type="EMBL" id="CAMXCT020000614">
    <property type="protein sequence ID" value="CAL1134550.1"/>
    <property type="molecule type" value="Genomic_DNA"/>
</dbReference>